<dbReference type="PANTHER" id="PTHR47447">
    <property type="entry name" value="OS03G0856100 PROTEIN"/>
    <property type="match status" value="1"/>
</dbReference>
<evidence type="ECO:0000256" key="3">
    <source>
        <dbReference type="SAM" id="MobiDB-lite"/>
    </source>
</evidence>
<organism evidence="5 6">
    <name type="scientific">Vigna mungo</name>
    <name type="common">Black gram</name>
    <name type="synonym">Phaseolus mungo</name>
    <dbReference type="NCBI Taxonomy" id="3915"/>
    <lineage>
        <taxon>Eukaryota</taxon>
        <taxon>Viridiplantae</taxon>
        <taxon>Streptophyta</taxon>
        <taxon>Embryophyta</taxon>
        <taxon>Tracheophyta</taxon>
        <taxon>Spermatophyta</taxon>
        <taxon>Magnoliopsida</taxon>
        <taxon>eudicotyledons</taxon>
        <taxon>Gunneridae</taxon>
        <taxon>Pentapetalae</taxon>
        <taxon>rosids</taxon>
        <taxon>fabids</taxon>
        <taxon>Fabales</taxon>
        <taxon>Fabaceae</taxon>
        <taxon>Papilionoideae</taxon>
        <taxon>50 kb inversion clade</taxon>
        <taxon>NPAAA clade</taxon>
        <taxon>indigoferoid/millettioid clade</taxon>
        <taxon>Phaseoleae</taxon>
        <taxon>Vigna</taxon>
    </lineage>
</organism>
<evidence type="ECO:0000313" key="6">
    <source>
        <dbReference type="Proteomes" id="UP001374535"/>
    </source>
</evidence>
<keyword evidence="2" id="KW-0175">Coiled coil</keyword>
<evidence type="ECO:0000259" key="4">
    <source>
        <dbReference type="PROSITE" id="PS50800"/>
    </source>
</evidence>
<dbReference type="InterPro" id="IPR036361">
    <property type="entry name" value="SAP_dom_sf"/>
</dbReference>
<dbReference type="PROSITE" id="PS50800">
    <property type="entry name" value="SAP"/>
    <property type="match status" value="1"/>
</dbReference>
<dbReference type="AlphaFoldDB" id="A0AAQ3MR59"/>
<reference evidence="5 6" key="1">
    <citation type="journal article" date="2023" name="Life. Sci Alliance">
        <title>Evolutionary insights into 3D genome organization and epigenetic landscape of Vigna mungo.</title>
        <authorList>
            <person name="Junaid A."/>
            <person name="Singh B."/>
            <person name="Bhatia S."/>
        </authorList>
    </citation>
    <scope>NUCLEOTIDE SEQUENCE [LARGE SCALE GENOMIC DNA]</scope>
    <source>
        <strain evidence="5">Urdbean</strain>
    </source>
</reference>
<feature type="domain" description="SAP" evidence="4">
    <location>
        <begin position="659"/>
        <end position="693"/>
    </location>
</feature>
<dbReference type="EMBL" id="CP144692">
    <property type="protein sequence ID" value="WVY95822.1"/>
    <property type="molecule type" value="Genomic_DNA"/>
</dbReference>
<dbReference type="SUPFAM" id="SSF68906">
    <property type="entry name" value="SAP domain"/>
    <property type="match status" value="1"/>
</dbReference>
<dbReference type="InterPro" id="IPR003034">
    <property type="entry name" value="SAP_dom"/>
</dbReference>
<dbReference type="Pfam" id="PF02037">
    <property type="entry name" value="SAP"/>
    <property type="match status" value="1"/>
</dbReference>
<keyword evidence="1" id="KW-0677">Repeat</keyword>
<feature type="coiled-coil region" evidence="2">
    <location>
        <begin position="760"/>
        <end position="802"/>
    </location>
</feature>
<dbReference type="Gene3D" id="1.25.40.10">
    <property type="entry name" value="Tetratricopeptide repeat domain"/>
    <property type="match status" value="2"/>
</dbReference>
<feature type="region of interest" description="Disordered" evidence="3">
    <location>
        <begin position="128"/>
        <end position="148"/>
    </location>
</feature>
<dbReference type="Proteomes" id="UP001374535">
    <property type="component" value="Chromosome 9"/>
</dbReference>
<protein>
    <recommendedName>
        <fullName evidence="4">SAP domain-containing protein</fullName>
    </recommendedName>
</protein>
<keyword evidence="6" id="KW-1185">Reference proteome</keyword>
<dbReference type="PANTHER" id="PTHR47447:SF25">
    <property type="entry name" value="SAP DOMAIN-CONTAINING PROTEIN"/>
    <property type="match status" value="1"/>
</dbReference>
<dbReference type="InterPro" id="IPR011990">
    <property type="entry name" value="TPR-like_helical_dom_sf"/>
</dbReference>
<evidence type="ECO:0000313" key="5">
    <source>
        <dbReference type="EMBL" id="WVY95822.1"/>
    </source>
</evidence>
<dbReference type="SMART" id="SM00513">
    <property type="entry name" value="SAP"/>
    <property type="match status" value="1"/>
</dbReference>
<sequence>MAERRHQDAMVAGTTKRGGCMVDVGGSKVDVKYKISSGRRGAGRKHGGGKRKNRKRIRVRFGSRFCQLHLFRSCVLARHCHQNLLLSNSLYAFMSSLILPYSYTHRYASFPFKLNQFSPRTLTVRAAVSAPEKRGRKKKQPKDDQSTVENGLRFSFMEELMDRARNRDSNGVSEVIYDMIAAGLSPGPRSFHGLVVSHALNGHEEAAMESLRRELAAGLRPVHETFMALVRLFGSKGRAIRGLEILGDMQDLNYDIRQAWIELVRSKHLEGANQVFFKGADIGLKATDEVYDLLIQEDCKAGDHSNALDIAYEMEAAGRMATTFHFNCLLSVQSRGQFHVAKKIGVETFIVTFGLSLATCGIPEIAFATFENMEYGEGVHSTVQDVAELLGMMVESHKRIQPNVKTHAEHGLYKDPLFVSDGELDTLSFVDRSMNQVKEVKTVECSLDLFCPILSLQPVSGVFYEVLHFRALKNFEGGTKVLHDEGNHGDPLSLYLRALCREGRIVEMLEALEVMAKDNQPIPSRAMILSRKYRTLVSSWIEPLQEEAELGYEIDYIARYVEEGGLTGERKRWVPRRGKTPLDPDAQGFIYSNPMETSLKQRCLEDLRDYNKKLLKTLQIEGLAVLGDGVSEYDYIRVKERLKKLIKGPEQNSLKPKAASKMLVSELKEELEAQDLPTDGTRNILYQRVQKARRINRSRGRPLWIPPVEEEEEEVDEELDALISRIQLQEGNTEFWRRRFLGEGLTGDQEMTMDAGKSDVSEVADDIDAIEDAAKDVEDDEVDEEEEEAEQVEEEVEPAENQDVDRIKVKEVEAKKPLQMIGVQLFKDSDQPVTRTKKFRKSRLQAADDDDDDWFPLDVFEAFKEMRKRKIFDVSDMYTLADAWGWTWERKLKNKPPRRWSQEWEVELAIKVMQKTWNMITASSNIQNKNWILLPDFIIFSSFYLAKVIHLKIQQFGSLGEVIELGGTPTIGDCAMILRAAIRAPLPSAFLTILQTTHGLGYKFGRQPLVFCHPMSVAFHLIVSSFSLCYSSLYDEIISLCIDLGELDAAVAVVADLETTGILVSDQTLDRVISAKQRIDNISNGVITDEGL</sequence>
<evidence type="ECO:0000256" key="1">
    <source>
        <dbReference type="ARBA" id="ARBA00022737"/>
    </source>
</evidence>
<dbReference type="Gene3D" id="1.10.720.30">
    <property type="entry name" value="SAP domain"/>
    <property type="match status" value="1"/>
</dbReference>
<evidence type="ECO:0000256" key="2">
    <source>
        <dbReference type="SAM" id="Coils"/>
    </source>
</evidence>
<proteinExistence type="predicted"/>
<gene>
    <name evidence="5" type="ORF">V8G54_027973</name>
</gene>
<name>A0AAQ3MR59_VIGMU</name>
<accession>A0AAQ3MR59</accession>